<reference evidence="1" key="1">
    <citation type="submission" date="2014-11" db="EMBL/GenBank/DDBJ databases">
        <authorList>
            <person name="Amaro Gonzalez C."/>
        </authorList>
    </citation>
    <scope>NUCLEOTIDE SEQUENCE</scope>
</reference>
<name>A0A0E9WVY8_ANGAN</name>
<dbReference type="AlphaFoldDB" id="A0A0E9WVY8"/>
<evidence type="ECO:0000313" key="1">
    <source>
        <dbReference type="EMBL" id="JAH94366.1"/>
    </source>
</evidence>
<organism evidence="1">
    <name type="scientific">Anguilla anguilla</name>
    <name type="common">European freshwater eel</name>
    <name type="synonym">Muraena anguilla</name>
    <dbReference type="NCBI Taxonomy" id="7936"/>
    <lineage>
        <taxon>Eukaryota</taxon>
        <taxon>Metazoa</taxon>
        <taxon>Chordata</taxon>
        <taxon>Craniata</taxon>
        <taxon>Vertebrata</taxon>
        <taxon>Euteleostomi</taxon>
        <taxon>Actinopterygii</taxon>
        <taxon>Neopterygii</taxon>
        <taxon>Teleostei</taxon>
        <taxon>Anguilliformes</taxon>
        <taxon>Anguillidae</taxon>
        <taxon>Anguilla</taxon>
    </lineage>
</organism>
<protein>
    <submittedName>
        <fullName evidence="1">Uncharacterized protein</fullName>
    </submittedName>
</protein>
<sequence length="53" mass="6414">MWYLLLGVQNTFIWWLKHTAVMNIFNWVLHSLEFFDYVTMEAASELLEAYLIT</sequence>
<dbReference type="EMBL" id="GBXM01014211">
    <property type="protein sequence ID" value="JAH94366.1"/>
    <property type="molecule type" value="Transcribed_RNA"/>
</dbReference>
<accession>A0A0E9WVY8</accession>
<proteinExistence type="predicted"/>
<reference evidence="1" key="2">
    <citation type="journal article" date="2015" name="Fish Shellfish Immunol.">
        <title>Early steps in the European eel (Anguilla anguilla)-Vibrio vulnificus interaction in the gills: Role of the RtxA13 toxin.</title>
        <authorList>
            <person name="Callol A."/>
            <person name="Pajuelo D."/>
            <person name="Ebbesson L."/>
            <person name="Teles M."/>
            <person name="MacKenzie S."/>
            <person name="Amaro C."/>
        </authorList>
    </citation>
    <scope>NUCLEOTIDE SEQUENCE</scope>
</reference>